<evidence type="ECO:0000259" key="9">
    <source>
        <dbReference type="PROSITE" id="PS50157"/>
    </source>
</evidence>
<dbReference type="Gene3D" id="3.40.1800.20">
    <property type="match status" value="1"/>
</dbReference>
<name>A0A182JZE8_9DIPT</name>
<comment type="subcellular location">
    <subcellularLocation>
        <location evidence="1">Nucleus</location>
    </subcellularLocation>
</comment>
<proteinExistence type="predicted"/>
<evidence type="ECO:0000256" key="4">
    <source>
        <dbReference type="ARBA" id="ARBA00022771"/>
    </source>
</evidence>
<dbReference type="VEuPathDB" id="VectorBase:ACHR003880"/>
<dbReference type="FunFam" id="3.30.160.60:FF:000145">
    <property type="entry name" value="Zinc finger protein 574"/>
    <property type="match status" value="1"/>
</dbReference>
<feature type="binding site" evidence="8">
    <location>
        <position position="11"/>
    </location>
    <ligand>
        <name>Zn(2+)</name>
        <dbReference type="ChEBI" id="CHEBI:29105"/>
    </ligand>
</feature>
<feature type="domain" description="ZAD" evidence="10">
    <location>
        <begin position="9"/>
        <end position="85"/>
    </location>
</feature>
<reference evidence="11" key="2">
    <citation type="submission" date="2020-05" db="UniProtKB">
        <authorList>
            <consortium name="EnsemblMetazoa"/>
        </authorList>
    </citation>
    <scope>IDENTIFICATION</scope>
    <source>
        <strain evidence="11">ACHKN1017</strain>
    </source>
</reference>
<organism evidence="11 12">
    <name type="scientific">Anopheles christyi</name>
    <dbReference type="NCBI Taxonomy" id="43041"/>
    <lineage>
        <taxon>Eukaryota</taxon>
        <taxon>Metazoa</taxon>
        <taxon>Ecdysozoa</taxon>
        <taxon>Arthropoda</taxon>
        <taxon>Hexapoda</taxon>
        <taxon>Insecta</taxon>
        <taxon>Pterygota</taxon>
        <taxon>Neoptera</taxon>
        <taxon>Endopterygota</taxon>
        <taxon>Diptera</taxon>
        <taxon>Nematocera</taxon>
        <taxon>Culicoidea</taxon>
        <taxon>Culicidae</taxon>
        <taxon>Anophelinae</taxon>
        <taxon>Anopheles</taxon>
    </lineage>
</organism>
<evidence type="ECO:0000256" key="5">
    <source>
        <dbReference type="ARBA" id="ARBA00022833"/>
    </source>
</evidence>
<dbReference type="SMART" id="SM00355">
    <property type="entry name" value="ZnF_C2H2"/>
    <property type="match status" value="3"/>
</dbReference>
<evidence type="ECO:0000256" key="6">
    <source>
        <dbReference type="ARBA" id="ARBA00023242"/>
    </source>
</evidence>
<evidence type="ECO:0000256" key="8">
    <source>
        <dbReference type="PROSITE-ProRule" id="PRU01263"/>
    </source>
</evidence>
<dbReference type="InterPro" id="IPR013087">
    <property type="entry name" value="Znf_C2H2_type"/>
</dbReference>
<keyword evidence="6" id="KW-0539">Nucleus</keyword>
<evidence type="ECO:0000313" key="11">
    <source>
        <dbReference type="EnsemblMetazoa" id="ACHR003880-PA"/>
    </source>
</evidence>
<dbReference type="Proteomes" id="UP000075881">
    <property type="component" value="Unassembled WGS sequence"/>
</dbReference>
<dbReference type="PROSITE" id="PS00028">
    <property type="entry name" value="ZINC_FINGER_C2H2_1"/>
    <property type="match status" value="2"/>
</dbReference>
<dbReference type="Pfam" id="PF00096">
    <property type="entry name" value="zf-C2H2"/>
    <property type="match status" value="1"/>
</dbReference>
<reference evidence="12" key="1">
    <citation type="submission" date="2013-03" db="EMBL/GenBank/DDBJ databases">
        <title>The Genome Sequence of Anopheles christyi ACHKN1017.</title>
        <authorList>
            <consortium name="The Broad Institute Genomics Platform"/>
            <person name="Neafsey D.E."/>
            <person name="Besansky N."/>
            <person name="Walker B."/>
            <person name="Young S.K."/>
            <person name="Zeng Q."/>
            <person name="Gargeya S."/>
            <person name="Fitzgerald M."/>
            <person name="Haas B."/>
            <person name="Abouelleil A."/>
            <person name="Allen A.W."/>
            <person name="Alvarado L."/>
            <person name="Arachchi H.M."/>
            <person name="Berlin A.M."/>
            <person name="Chapman S.B."/>
            <person name="Gainer-Dewar J."/>
            <person name="Goldberg J."/>
            <person name="Griggs A."/>
            <person name="Gujja S."/>
            <person name="Hansen M."/>
            <person name="Howarth C."/>
            <person name="Imamovic A."/>
            <person name="Ireland A."/>
            <person name="Larimer J."/>
            <person name="McCowan C."/>
            <person name="Murphy C."/>
            <person name="Pearson M."/>
            <person name="Poon T.W."/>
            <person name="Priest M."/>
            <person name="Roberts A."/>
            <person name="Saif S."/>
            <person name="Shea T."/>
            <person name="Sisk P."/>
            <person name="Sykes S."/>
            <person name="Wortman J."/>
            <person name="Nusbaum C."/>
            <person name="Birren B."/>
        </authorList>
    </citation>
    <scope>NUCLEOTIDE SEQUENCE [LARGE SCALE GENOMIC DNA]</scope>
    <source>
        <strain evidence="12">ACHKN1017</strain>
    </source>
</reference>
<dbReference type="AlphaFoldDB" id="A0A182JZE8"/>
<dbReference type="GO" id="GO:0010468">
    <property type="term" value="P:regulation of gene expression"/>
    <property type="evidence" value="ECO:0007669"/>
    <property type="project" value="TreeGrafter"/>
</dbReference>
<protein>
    <recommendedName>
        <fullName evidence="13">C2H2-type domain-containing protein</fullName>
    </recommendedName>
</protein>
<dbReference type="PROSITE" id="PS50157">
    <property type="entry name" value="ZINC_FINGER_C2H2_2"/>
    <property type="match status" value="2"/>
</dbReference>
<evidence type="ECO:0008006" key="13">
    <source>
        <dbReference type="Google" id="ProtNLM"/>
    </source>
</evidence>
<keyword evidence="4 7" id="KW-0863">Zinc-finger</keyword>
<accession>A0A182JZE8</accession>
<keyword evidence="12" id="KW-1185">Reference proteome</keyword>
<dbReference type="Pfam" id="PF13912">
    <property type="entry name" value="zf-C2H2_6"/>
    <property type="match status" value="1"/>
</dbReference>
<feature type="binding site" evidence="8">
    <location>
        <position position="14"/>
    </location>
    <ligand>
        <name>Zn(2+)</name>
        <dbReference type="ChEBI" id="CHEBI:29105"/>
    </ligand>
</feature>
<dbReference type="InterPro" id="IPR036236">
    <property type="entry name" value="Znf_C2H2_sf"/>
</dbReference>
<sequence>MDGDVILATACRCCLMEDTDMVYVFDILDEFDMKISELITRNGAIVIQERDAFSKHICGNCLNDLAIAERFVLRCRKTNDLLMNLITSDAQEDTERLIVEDEILANMNHENVSYVLAPPGTEASLHQETPFVEEQTIDSLEQFDDEHTIAQAVDSQQLEDDSLFQLQQQQVEEEELKEETVQYQLDYESDTFNGIDSIIPDDAMALSDGLYAEILEDNSLNQEDEELNRIMDDANKDNGVEEQERASVAGMKMFDFKYSCDRCGASFVTLKHYARHLQSHNILACEKCLEIFKSVEKLKSHEQLCTRDSKNSVEGDTSEPKSLLTIIAPGSTQQKKSLVCSYCNKRWVSQSALTIHLRTHTGERPTQISKSTGINNLSTISAIMVKGENVVTKHLTQLGSNELTVAKLPVPKKDASRNSICNHYKKKDS</sequence>
<feature type="domain" description="C2H2-type" evidence="9">
    <location>
        <begin position="338"/>
        <end position="365"/>
    </location>
</feature>
<feature type="binding site" evidence="8">
    <location>
        <position position="58"/>
    </location>
    <ligand>
        <name>Zn(2+)</name>
        <dbReference type="ChEBI" id="CHEBI:29105"/>
    </ligand>
</feature>
<evidence type="ECO:0000259" key="10">
    <source>
        <dbReference type="PROSITE" id="PS51915"/>
    </source>
</evidence>
<dbReference type="InterPro" id="IPR050331">
    <property type="entry name" value="Zinc_finger"/>
</dbReference>
<dbReference type="STRING" id="43041.A0A182JZE8"/>
<dbReference type="SUPFAM" id="SSF57716">
    <property type="entry name" value="Glucocorticoid receptor-like (DNA-binding domain)"/>
    <property type="match status" value="1"/>
</dbReference>
<dbReference type="PANTHER" id="PTHR16515:SF37">
    <property type="entry name" value="PR DOMAIN ZINC FINGER PROTEIN 2"/>
    <property type="match status" value="1"/>
</dbReference>
<evidence type="ECO:0000256" key="3">
    <source>
        <dbReference type="ARBA" id="ARBA00022737"/>
    </source>
</evidence>
<dbReference type="GO" id="GO:0008270">
    <property type="term" value="F:zinc ion binding"/>
    <property type="evidence" value="ECO:0007669"/>
    <property type="project" value="UniProtKB-UniRule"/>
</dbReference>
<evidence type="ECO:0000256" key="2">
    <source>
        <dbReference type="ARBA" id="ARBA00022723"/>
    </source>
</evidence>
<dbReference type="PANTHER" id="PTHR16515">
    <property type="entry name" value="PR DOMAIN ZINC FINGER PROTEIN"/>
    <property type="match status" value="1"/>
</dbReference>
<feature type="binding site" evidence="8">
    <location>
        <position position="61"/>
    </location>
    <ligand>
        <name>Zn(2+)</name>
        <dbReference type="ChEBI" id="CHEBI:29105"/>
    </ligand>
</feature>
<evidence type="ECO:0000256" key="7">
    <source>
        <dbReference type="PROSITE-ProRule" id="PRU00042"/>
    </source>
</evidence>
<evidence type="ECO:0000256" key="1">
    <source>
        <dbReference type="ARBA" id="ARBA00004123"/>
    </source>
</evidence>
<evidence type="ECO:0000313" key="12">
    <source>
        <dbReference type="Proteomes" id="UP000075881"/>
    </source>
</evidence>
<dbReference type="Gene3D" id="3.30.160.60">
    <property type="entry name" value="Classic Zinc Finger"/>
    <property type="match status" value="2"/>
</dbReference>
<keyword evidence="3" id="KW-0677">Repeat</keyword>
<keyword evidence="2 8" id="KW-0479">Metal-binding</keyword>
<dbReference type="PROSITE" id="PS51915">
    <property type="entry name" value="ZAD"/>
    <property type="match status" value="1"/>
</dbReference>
<keyword evidence="5 8" id="KW-0862">Zinc</keyword>
<dbReference type="SMART" id="SM00868">
    <property type="entry name" value="zf-AD"/>
    <property type="match status" value="1"/>
</dbReference>
<dbReference type="EnsemblMetazoa" id="ACHR003880-RA">
    <property type="protein sequence ID" value="ACHR003880-PA"/>
    <property type="gene ID" value="ACHR003880"/>
</dbReference>
<dbReference type="GO" id="GO:0005634">
    <property type="term" value="C:nucleus"/>
    <property type="evidence" value="ECO:0007669"/>
    <property type="project" value="UniProtKB-SubCell"/>
</dbReference>
<dbReference type="InterPro" id="IPR012934">
    <property type="entry name" value="Znf_AD"/>
</dbReference>
<feature type="domain" description="C2H2-type" evidence="9">
    <location>
        <begin position="258"/>
        <end position="280"/>
    </location>
</feature>
<dbReference type="Pfam" id="PF07776">
    <property type="entry name" value="zf-AD"/>
    <property type="match status" value="1"/>
</dbReference>
<dbReference type="SUPFAM" id="SSF57667">
    <property type="entry name" value="beta-beta-alpha zinc fingers"/>
    <property type="match status" value="2"/>
</dbReference>